<proteinExistence type="predicted"/>
<evidence type="ECO:0000313" key="3">
    <source>
        <dbReference type="Proteomes" id="UP000289738"/>
    </source>
</evidence>
<dbReference type="Gene3D" id="1.10.510.10">
    <property type="entry name" value="Transferase(Phosphotransferase) domain 1"/>
    <property type="match status" value="1"/>
</dbReference>
<evidence type="ECO:0000259" key="1">
    <source>
        <dbReference type="PROSITE" id="PS50011"/>
    </source>
</evidence>
<dbReference type="Pfam" id="PF00069">
    <property type="entry name" value="Pkinase"/>
    <property type="match status" value="1"/>
</dbReference>
<dbReference type="InterPro" id="IPR011009">
    <property type="entry name" value="Kinase-like_dom_sf"/>
</dbReference>
<dbReference type="InterPro" id="IPR000719">
    <property type="entry name" value="Prot_kinase_dom"/>
</dbReference>
<dbReference type="AlphaFoldDB" id="A0A445AX54"/>
<evidence type="ECO:0000313" key="2">
    <source>
        <dbReference type="EMBL" id="RYR30983.1"/>
    </source>
</evidence>
<dbReference type="SUPFAM" id="SSF56112">
    <property type="entry name" value="Protein kinase-like (PK-like)"/>
    <property type="match status" value="1"/>
</dbReference>
<accession>A0A445AX54</accession>
<protein>
    <recommendedName>
        <fullName evidence="1">Protein kinase domain-containing protein</fullName>
    </recommendedName>
</protein>
<comment type="caution">
    <text evidence="2">The sequence shown here is derived from an EMBL/GenBank/DDBJ whole genome shotgun (WGS) entry which is preliminary data.</text>
</comment>
<keyword evidence="3" id="KW-1185">Reference proteome</keyword>
<dbReference type="GO" id="GO:0005524">
    <property type="term" value="F:ATP binding"/>
    <property type="evidence" value="ECO:0007669"/>
    <property type="project" value="InterPro"/>
</dbReference>
<reference evidence="2 3" key="1">
    <citation type="submission" date="2019-01" db="EMBL/GenBank/DDBJ databases">
        <title>Sequencing of cultivated peanut Arachis hypogaea provides insights into genome evolution and oil improvement.</title>
        <authorList>
            <person name="Chen X."/>
        </authorList>
    </citation>
    <scope>NUCLEOTIDE SEQUENCE [LARGE SCALE GENOMIC DNA]</scope>
    <source>
        <strain evidence="3">cv. Fuhuasheng</strain>
        <tissue evidence="2">Leaves</tissue>
    </source>
</reference>
<dbReference type="PANTHER" id="PTHR48011">
    <property type="entry name" value="CCR4-NOT TRANSCRIPTIONAL COMPLEX SUBUNIT CAF120-RELATED"/>
    <property type="match status" value="1"/>
</dbReference>
<dbReference type="PANTHER" id="PTHR48011:SF51">
    <property type="entry name" value="PROTEIN KINASE SUPERFAMILY PROTEIN"/>
    <property type="match status" value="1"/>
</dbReference>
<dbReference type="GO" id="GO:0004672">
    <property type="term" value="F:protein kinase activity"/>
    <property type="evidence" value="ECO:0007669"/>
    <property type="project" value="InterPro"/>
</dbReference>
<feature type="domain" description="Protein kinase" evidence="1">
    <location>
        <begin position="1"/>
        <end position="96"/>
    </location>
</feature>
<dbReference type="PROSITE" id="PS50011">
    <property type="entry name" value="PROTEIN_KINASE_DOM"/>
    <property type="match status" value="1"/>
</dbReference>
<dbReference type="SMR" id="A0A445AX54"/>
<dbReference type="Gramene" id="arahy.Tifrunner.gnm2.ann2.Ah11g418500.1">
    <property type="protein sequence ID" value="arahy.Tifrunner.gnm2.ann2.Ah11g418500.1-CDS-1"/>
    <property type="gene ID" value="arahy.Tifrunner.gnm2.ann2.Ah11g418500"/>
</dbReference>
<name>A0A445AX54_ARAHY</name>
<dbReference type="STRING" id="3818.A0A445AX54"/>
<sequence>MPSYLSSEVFSGHIDAPMDIWALGCIVIEMLTELPAWGESFLSTEEYLRFFIEYLELLPKKAKGISFFCCDFLEKCFIKDPSKRWIADMLLDHHFL</sequence>
<gene>
    <name evidence="2" type="ORF">Ahy_B01g055774</name>
</gene>
<organism evidence="2 3">
    <name type="scientific">Arachis hypogaea</name>
    <name type="common">Peanut</name>
    <dbReference type="NCBI Taxonomy" id="3818"/>
    <lineage>
        <taxon>Eukaryota</taxon>
        <taxon>Viridiplantae</taxon>
        <taxon>Streptophyta</taxon>
        <taxon>Embryophyta</taxon>
        <taxon>Tracheophyta</taxon>
        <taxon>Spermatophyta</taxon>
        <taxon>Magnoliopsida</taxon>
        <taxon>eudicotyledons</taxon>
        <taxon>Gunneridae</taxon>
        <taxon>Pentapetalae</taxon>
        <taxon>rosids</taxon>
        <taxon>fabids</taxon>
        <taxon>Fabales</taxon>
        <taxon>Fabaceae</taxon>
        <taxon>Papilionoideae</taxon>
        <taxon>50 kb inversion clade</taxon>
        <taxon>dalbergioids sensu lato</taxon>
        <taxon>Dalbergieae</taxon>
        <taxon>Pterocarpus clade</taxon>
        <taxon>Arachis</taxon>
    </lineage>
</organism>
<dbReference type="InterPro" id="IPR052751">
    <property type="entry name" value="Plant_MAPKKK"/>
</dbReference>
<dbReference type="Proteomes" id="UP000289738">
    <property type="component" value="Chromosome B01"/>
</dbReference>
<dbReference type="GO" id="GO:0007165">
    <property type="term" value="P:signal transduction"/>
    <property type="evidence" value="ECO:0007669"/>
    <property type="project" value="TreeGrafter"/>
</dbReference>
<dbReference type="EMBL" id="SDMP01000011">
    <property type="protein sequence ID" value="RYR30983.1"/>
    <property type="molecule type" value="Genomic_DNA"/>
</dbReference>